<keyword evidence="3 5" id="KW-0067">ATP-binding</keyword>
<evidence type="ECO:0000313" key="9">
    <source>
        <dbReference type="Proteomes" id="UP000236655"/>
    </source>
</evidence>
<reference evidence="9" key="1">
    <citation type="submission" date="2017-11" db="EMBL/GenBank/DDBJ databases">
        <authorList>
            <person name="Chan K.G."/>
            <person name="Lee L.S."/>
        </authorList>
    </citation>
    <scope>NUCLEOTIDE SEQUENCE [LARGE SCALE GENOMIC DNA]</scope>
    <source>
        <strain evidence="9">DSM 100970</strain>
    </source>
</reference>
<dbReference type="InterPro" id="IPR003959">
    <property type="entry name" value="ATPase_AAA_core"/>
</dbReference>
<evidence type="ECO:0000256" key="5">
    <source>
        <dbReference type="RuleBase" id="RU004432"/>
    </source>
</evidence>
<dbReference type="SUPFAM" id="SSF81923">
    <property type="entry name" value="Double Clp-N motif"/>
    <property type="match status" value="1"/>
</dbReference>
<keyword evidence="2 5" id="KW-0547">Nucleotide-binding</keyword>
<dbReference type="CDD" id="cd00009">
    <property type="entry name" value="AAA"/>
    <property type="match status" value="1"/>
</dbReference>
<dbReference type="SMART" id="SM01086">
    <property type="entry name" value="ClpB_D2-small"/>
    <property type="match status" value="1"/>
</dbReference>
<protein>
    <submittedName>
        <fullName evidence="8">Type VI secretion system ATPase TssH</fullName>
    </submittedName>
</protein>
<sequence>MIASDIKALLMKLNDCSSMALQNAIGMCVSRTHYEITIEHFLYKLLEDMDSDCSVILKESGLEHVKVQKLLLQALEEYKSGNSSKPVFSPQLLDLIQDSWLITSIDLSERKIRSGAILIAYLTKLVLYSSGYYADLLKEIDRDALLKSFADYTRASKEHSTVDDAGSSSNPMDGVQQVNGTTGFVKQFCTDFTELAKDGKIDPVFGRDEELRLIVEILGRRRKNNPICVGEPGVGKTSIVEGLALRVINNDVPDLLKDMRILGLDMGALEAGAGVKGEFEKRLRGVINEIKSSAQKTILFIDEAHMLIGAGGAAGGNDAANLLKPSLARGELRTIAATTWKEYKKYFEKDPALVRRFQLVKLDEPSLSDATLILRGIKEHYEKEHQVTIRDAAVEAAVILSDRYITDRFLPDKAIDLLDTSCSRIKINLSAKPGILDNKEREILAINRTLNALERDRLNRITIDEEKYTKLAIEKSLLEAEAHELYERWMKEKKLVEEVLDLRKELFANKENADRARELGEKLNEAESELKRNQNPDALLRIDVDQDVVAEVVSDWTGVPLGKMQRDESGILIDLESRLAESIRGQNHALHLVADSIRAAKSGLKNTQQPISVFLFVGPSGTGKTECSQALADLIFGNRKNIVTINMSEFQESHTASRLLGSPPGYVGYGEGGMLTEAVRQRPYSVVLLDEAEKAHLDVLNVFYQVFDKGIVNDGEGKEINFKNTIIILTSNLASDVIQEMTSGDGASEIPVANIISAINPILSAYFKPALLARMTVVPFFSLGSDAMYGIVEQKLKNIQNTLFANNKMVLTYSKAVVEAIVSRCVEVESGARNIDFILNGNVLPKLSKTIITHAGSGKMPEKVFIDIMESGEFIFKFDEEIKNIESEVKEKTKAKAKKAKQD</sequence>
<evidence type="ECO:0000256" key="1">
    <source>
        <dbReference type="ARBA" id="ARBA00008675"/>
    </source>
</evidence>
<dbReference type="Pfam" id="PF07724">
    <property type="entry name" value="AAA_2"/>
    <property type="match status" value="1"/>
</dbReference>
<dbReference type="GO" id="GO:0034605">
    <property type="term" value="P:cellular response to heat"/>
    <property type="evidence" value="ECO:0007669"/>
    <property type="project" value="TreeGrafter"/>
</dbReference>
<dbReference type="EMBL" id="CP024847">
    <property type="protein sequence ID" value="AUR53063.1"/>
    <property type="molecule type" value="Genomic_DNA"/>
</dbReference>
<comment type="similarity">
    <text evidence="1 5">Belongs to the ClpA/ClpB family.</text>
</comment>
<dbReference type="GO" id="GO:0016887">
    <property type="term" value="F:ATP hydrolysis activity"/>
    <property type="evidence" value="ECO:0007669"/>
    <property type="project" value="InterPro"/>
</dbReference>
<evidence type="ECO:0000259" key="7">
    <source>
        <dbReference type="SMART" id="SM01086"/>
    </source>
</evidence>
<dbReference type="GO" id="GO:0005524">
    <property type="term" value="F:ATP binding"/>
    <property type="evidence" value="ECO:0007669"/>
    <property type="project" value="UniProtKB-KW"/>
</dbReference>
<name>A0A2I7N9E1_9NEIS</name>
<proteinExistence type="inferred from homology"/>
<dbReference type="PROSITE" id="PS00871">
    <property type="entry name" value="CLPAB_2"/>
    <property type="match status" value="1"/>
</dbReference>
<dbReference type="InterPro" id="IPR027417">
    <property type="entry name" value="P-loop_NTPase"/>
</dbReference>
<dbReference type="Gene3D" id="1.10.8.60">
    <property type="match status" value="1"/>
</dbReference>
<keyword evidence="4 5" id="KW-0143">Chaperone</keyword>
<keyword evidence="9" id="KW-1185">Reference proteome</keyword>
<evidence type="ECO:0000256" key="3">
    <source>
        <dbReference type="ARBA" id="ARBA00022840"/>
    </source>
</evidence>
<dbReference type="InterPro" id="IPR018368">
    <property type="entry name" value="ClpA/B_CS1"/>
</dbReference>
<dbReference type="Proteomes" id="UP000236655">
    <property type="component" value="Chromosome"/>
</dbReference>
<dbReference type="Gene3D" id="1.10.1780.10">
    <property type="entry name" value="Clp, N-terminal domain"/>
    <property type="match status" value="1"/>
</dbReference>
<evidence type="ECO:0000256" key="4">
    <source>
        <dbReference type="ARBA" id="ARBA00023186"/>
    </source>
</evidence>
<evidence type="ECO:0000256" key="2">
    <source>
        <dbReference type="ARBA" id="ARBA00022741"/>
    </source>
</evidence>
<feature type="domain" description="AAA+ ATPase" evidence="6">
    <location>
        <begin position="223"/>
        <end position="367"/>
    </location>
</feature>
<dbReference type="InterPro" id="IPR041546">
    <property type="entry name" value="ClpA/ClpB_AAA_lid"/>
</dbReference>
<dbReference type="SMART" id="SM00382">
    <property type="entry name" value="AAA"/>
    <property type="match status" value="2"/>
</dbReference>
<gene>
    <name evidence="8" type="primary">clpV</name>
    <name evidence="8" type="ORF">CUN60_12430</name>
</gene>
<accession>A0A2I7N9E1</accession>
<dbReference type="RefSeq" id="WP_102952349.1">
    <property type="nucleotide sequence ID" value="NZ_CP024847.1"/>
</dbReference>
<feature type="domain" description="Clp ATPase C-terminal" evidence="7">
    <location>
        <begin position="783"/>
        <end position="876"/>
    </location>
</feature>
<dbReference type="InterPro" id="IPR019489">
    <property type="entry name" value="Clp_ATPase_C"/>
</dbReference>
<dbReference type="PANTHER" id="PTHR11638:SF181">
    <property type="entry name" value="ATPASE SUBUNIT OF ATP-DEPENDENT PROTEASE"/>
    <property type="match status" value="1"/>
</dbReference>
<dbReference type="InterPro" id="IPR001270">
    <property type="entry name" value="ClpA/B"/>
</dbReference>
<dbReference type="NCBIfam" id="TIGR03345">
    <property type="entry name" value="VI_ClpV1"/>
    <property type="match status" value="1"/>
</dbReference>
<dbReference type="PANTHER" id="PTHR11638">
    <property type="entry name" value="ATP-DEPENDENT CLP PROTEASE"/>
    <property type="match status" value="1"/>
</dbReference>
<dbReference type="FunFam" id="3.40.50.300:FF:000025">
    <property type="entry name" value="ATP-dependent Clp protease subunit"/>
    <property type="match status" value="1"/>
</dbReference>
<dbReference type="PRINTS" id="PR00300">
    <property type="entry name" value="CLPPROTEASEA"/>
</dbReference>
<dbReference type="InterPro" id="IPR050130">
    <property type="entry name" value="ClpA_ClpB"/>
</dbReference>
<dbReference type="AlphaFoldDB" id="A0A2I7N9E1"/>
<dbReference type="InterPro" id="IPR017729">
    <property type="entry name" value="ATPase_T6SS_ClpV1"/>
</dbReference>
<dbReference type="Pfam" id="PF00004">
    <property type="entry name" value="AAA"/>
    <property type="match status" value="1"/>
</dbReference>
<evidence type="ECO:0000313" key="8">
    <source>
        <dbReference type="EMBL" id="AUR53063.1"/>
    </source>
</evidence>
<dbReference type="InterPro" id="IPR028299">
    <property type="entry name" value="ClpA/B_CS2"/>
</dbReference>
<dbReference type="OrthoDB" id="9803641at2"/>
<dbReference type="PROSITE" id="PS00870">
    <property type="entry name" value="CLPAB_1"/>
    <property type="match status" value="1"/>
</dbReference>
<dbReference type="FunFam" id="3.40.50.300:FF:000010">
    <property type="entry name" value="Chaperone clpB 1, putative"/>
    <property type="match status" value="1"/>
</dbReference>
<dbReference type="Pfam" id="PF17871">
    <property type="entry name" value="AAA_lid_9"/>
    <property type="match status" value="1"/>
</dbReference>
<dbReference type="InterPro" id="IPR003593">
    <property type="entry name" value="AAA+_ATPase"/>
</dbReference>
<dbReference type="KEGG" id="nba:CUN60_12430"/>
<evidence type="ECO:0000259" key="6">
    <source>
        <dbReference type="SMART" id="SM00382"/>
    </source>
</evidence>
<organism evidence="8 9">
    <name type="scientific">Aquella oligotrophica</name>
    <dbReference type="NCBI Taxonomy" id="2067065"/>
    <lineage>
        <taxon>Bacteria</taxon>
        <taxon>Pseudomonadati</taxon>
        <taxon>Pseudomonadota</taxon>
        <taxon>Betaproteobacteria</taxon>
        <taxon>Neisseriales</taxon>
        <taxon>Neisseriaceae</taxon>
        <taxon>Aquella</taxon>
    </lineage>
</organism>
<dbReference type="CDD" id="cd19499">
    <property type="entry name" value="RecA-like_ClpB_Hsp104-like"/>
    <property type="match status" value="1"/>
</dbReference>
<dbReference type="SUPFAM" id="SSF52540">
    <property type="entry name" value="P-loop containing nucleoside triphosphate hydrolases"/>
    <property type="match status" value="2"/>
</dbReference>
<feature type="domain" description="AAA+ ATPase" evidence="6">
    <location>
        <begin position="610"/>
        <end position="763"/>
    </location>
</feature>
<dbReference type="Gene3D" id="3.40.50.300">
    <property type="entry name" value="P-loop containing nucleotide triphosphate hydrolases"/>
    <property type="match status" value="3"/>
</dbReference>
<dbReference type="GO" id="GO:0005737">
    <property type="term" value="C:cytoplasm"/>
    <property type="evidence" value="ECO:0007669"/>
    <property type="project" value="TreeGrafter"/>
</dbReference>
<dbReference type="InterPro" id="IPR036628">
    <property type="entry name" value="Clp_N_dom_sf"/>
</dbReference>
<dbReference type="Pfam" id="PF10431">
    <property type="entry name" value="ClpB_D2-small"/>
    <property type="match status" value="1"/>
</dbReference>